<dbReference type="InterPro" id="IPR050595">
    <property type="entry name" value="Bact_response_regulator"/>
</dbReference>
<dbReference type="Pfam" id="PF00072">
    <property type="entry name" value="Response_reg"/>
    <property type="match status" value="1"/>
</dbReference>
<dbReference type="Proteomes" id="UP000178690">
    <property type="component" value="Unassembled WGS sequence"/>
</dbReference>
<dbReference type="SMART" id="SM00448">
    <property type="entry name" value="REC"/>
    <property type="match status" value="1"/>
</dbReference>
<accession>A0A1G2PP52</accession>
<dbReference type="AlphaFoldDB" id="A0A1G2PP52"/>
<dbReference type="InterPro" id="IPR001789">
    <property type="entry name" value="Sig_transdc_resp-reg_receiver"/>
</dbReference>
<dbReference type="PROSITE" id="PS50110">
    <property type="entry name" value="RESPONSE_REGULATORY"/>
    <property type="match status" value="1"/>
</dbReference>
<evidence type="ECO:0000313" key="5">
    <source>
        <dbReference type="Proteomes" id="UP000178690"/>
    </source>
</evidence>
<dbReference type="GO" id="GO:0000160">
    <property type="term" value="P:phosphorelay signal transduction system"/>
    <property type="evidence" value="ECO:0007669"/>
    <property type="project" value="InterPro"/>
</dbReference>
<dbReference type="EMBL" id="MHST01000001">
    <property type="protein sequence ID" value="OHA50096.1"/>
    <property type="molecule type" value="Genomic_DNA"/>
</dbReference>
<dbReference type="STRING" id="1802363.A2682_03335"/>
<comment type="caution">
    <text evidence="4">The sequence shown here is derived from an EMBL/GenBank/DDBJ whole genome shotgun (WGS) entry which is preliminary data.</text>
</comment>
<dbReference type="SUPFAM" id="SSF52172">
    <property type="entry name" value="CheY-like"/>
    <property type="match status" value="1"/>
</dbReference>
<dbReference type="PANTHER" id="PTHR44591">
    <property type="entry name" value="STRESS RESPONSE REGULATOR PROTEIN 1"/>
    <property type="match status" value="1"/>
</dbReference>
<evidence type="ECO:0000256" key="1">
    <source>
        <dbReference type="ARBA" id="ARBA00022553"/>
    </source>
</evidence>
<reference evidence="4 5" key="1">
    <citation type="journal article" date="2016" name="Nat. Commun.">
        <title>Thousands of microbial genomes shed light on interconnected biogeochemical processes in an aquifer system.</title>
        <authorList>
            <person name="Anantharaman K."/>
            <person name="Brown C.T."/>
            <person name="Hug L.A."/>
            <person name="Sharon I."/>
            <person name="Castelle C.J."/>
            <person name="Probst A.J."/>
            <person name="Thomas B.C."/>
            <person name="Singh A."/>
            <person name="Wilkins M.J."/>
            <person name="Karaoz U."/>
            <person name="Brodie E.L."/>
            <person name="Williams K.H."/>
            <person name="Hubbard S.S."/>
            <person name="Banfield J.F."/>
        </authorList>
    </citation>
    <scope>NUCLEOTIDE SEQUENCE [LARGE SCALE GENOMIC DNA]</scope>
    <source>
        <strain evidence="5">RIFCSPHIGHO2_01_FULL_58_15</strain>
    </source>
</reference>
<dbReference type="InterPro" id="IPR011006">
    <property type="entry name" value="CheY-like_superfamily"/>
</dbReference>
<evidence type="ECO:0000256" key="2">
    <source>
        <dbReference type="PROSITE-ProRule" id="PRU00169"/>
    </source>
</evidence>
<sequence length="134" mass="14538">MPENPTPSSSPHILLVEDDVFLVRAYEAILSSEGYQVHVVADGEAALKTLAEEPLPAVILLDLMLPHKSGFEVLEAIGKDPRLAAVPVLVLSNLAQQVDVERAKALGAKEYFVKADTPLEQVVEAIKRYLPNGK</sequence>
<organism evidence="4 5">
    <name type="scientific">Terrybacteria sp. (strain RIFCSPHIGHO2_01_FULL_58_15)</name>
    <dbReference type="NCBI Taxonomy" id="1802363"/>
    <lineage>
        <taxon>Bacteria</taxon>
        <taxon>Candidatus Terryibacteriota</taxon>
    </lineage>
</organism>
<evidence type="ECO:0000259" key="3">
    <source>
        <dbReference type="PROSITE" id="PS50110"/>
    </source>
</evidence>
<proteinExistence type="predicted"/>
<keyword evidence="1 2" id="KW-0597">Phosphoprotein</keyword>
<dbReference type="Gene3D" id="3.40.50.2300">
    <property type="match status" value="1"/>
</dbReference>
<dbReference type="PANTHER" id="PTHR44591:SF3">
    <property type="entry name" value="RESPONSE REGULATORY DOMAIN-CONTAINING PROTEIN"/>
    <property type="match status" value="1"/>
</dbReference>
<feature type="domain" description="Response regulatory" evidence="3">
    <location>
        <begin position="12"/>
        <end position="129"/>
    </location>
</feature>
<protein>
    <recommendedName>
        <fullName evidence="3">Response regulatory domain-containing protein</fullName>
    </recommendedName>
</protein>
<name>A0A1G2PP52_TERXR</name>
<feature type="modified residue" description="4-aspartylphosphate" evidence="2">
    <location>
        <position position="62"/>
    </location>
</feature>
<gene>
    <name evidence="4" type="ORF">A2682_03335</name>
</gene>
<evidence type="ECO:0000313" key="4">
    <source>
        <dbReference type="EMBL" id="OHA50096.1"/>
    </source>
</evidence>